<evidence type="ECO:0000256" key="2">
    <source>
        <dbReference type="SAM" id="MobiDB-lite"/>
    </source>
</evidence>
<evidence type="ECO:0000256" key="1">
    <source>
        <dbReference type="SAM" id="Coils"/>
    </source>
</evidence>
<feature type="compositionally biased region" description="Low complexity" evidence="2">
    <location>
        <begin position="352"/>
        <end position="369"/>
    </location>
</feature>
<sequence>MTSIHQRLQSASAQNTSLLNTISETEYSVSAFQQSNQYIASLKKDIAAQEKKLGELNRHVDREYADHKKYRDSHMKRLAFKLGGKKEKFQADASREEQEWLDAVASQLKTKQGLEHLNKDLAEATRTNSEFSGVVDVHNNAKKELDALYKSIFDGPTPDIPEEDQKEHAVGQAEQNYNTVSLQLSTEKQARDILTDAEKFLKAAINDILDAENHASMDLYGFGGTWAEMAEHSALIKCQQNVSQVEQLITQAQRVQPAVQKIGDIRIPQMDIMSNVVFDNVFSDYDMRKRIQAALKQLQAARTGLQRELGASDRRRDDIQEGLNGLKAILDQKRGELQDCRKRAFEGVAGLPEYSEQPPSYSPSAGNNN</sequence>
<dbReference type="AlphaFoldDB" id="A0A8H8BV02"/>
<dbReference type="Proteomes" id="UP000664132">
    <property type="component" value="Unassembled WGS sequence"/>
</dbReference>
<keyword evidence="1" id="KW-0175">Coiled coil</keyword>
<reference evidence="3" key="1">
    <citation type="submission" date="2021-02" db="EMBL/GenBank/DDBJ databases">
        <title>Genome sequence Cadophora malorum strain M34.</title>
        <authorList>
            <person name="Stefanovic E."/>
            <person name="Vu D."/>
            <person name="Scully C."/>
            <person name="Dijksterhuis J."/>
            <person name="Roader J."/>
            <person name="Houbraken J."/>
        </authorList>
    </citation>
    <scope>NUCLEOTIDE SEQUENCE</scope>
    <source>
        <strain evidence="3">M34</strain>
    </source>
</reference>
<protein>
    <submittedName>
        <fullName evidence="3">Uncharacterized protein</fullName>
    </submittedName>
</protein>
<keyword evidence="4" id="KW-1185">Reference proteome</keyword>
<accession>A0A8H8BV02</accession>
<gene>
    <name evidence="3" type="ORF">IFR04_001771</name>
</gene>
<proteinExistence type="predicted"/>
<feature type="region of interest" description="Disordered" evidence="2">
    <location>
        <begin position="348"/>
        <end position="369"/>
    </location>
</feature>
<dbReference type="OrthoDB" id="2562743at2759"/>
<evidence type="ECO:0000313" key="3">
    <source>
        <dbReference type="EMBL" id="KAG4425001.1"/>
    </source>
</evidence>
<comment type="caution">
    <text evidence="3">The sequence shown here is derived from an EMBL/GenBank/DDBJ whole genome shotgun (WGS) entry which is preliminary data.</text>
</comment>
<name>A0A8H8BV02_9HELO</name>
<dbReference type="PANTHER" id="PTHR21974:SF2">
    <property type="entry name" value="RE15880P"/>
    <property type="match status" value="1"/>
</dbReference>
<evidence type="ECO:0000313" key="4">
    <source>
        <dbReference type="Proteomes" id="UP000664132"/>
    </source>
</evidence>
<organism evidence="3 4">
    <name type="scientific">Cadophora malorum</name>
    <dbReference type="NCBI Taxonomy" id="108018"/>
    <lineage>
        <taxon>Eukaryota</taxon>
        <taxon>Fungi</taxon>
        <taxon>Dikarya</taxon>
        <taxon>Ascomycota</taxon>
        <taxon>Pezizomycotina</taxon>
        <taxon>Leotiomycetes</taxon>
        <taxon>Helotiales</taxon>
        <taxon>Ploettnerulaceae</taxon>
        <taxon>Cadophora</taxon>
    </lineage>
</organism>
<dbReference type="PANTHER" id="PTHR21974">
    <property type="entry name" value="RE15880P"/>
    <property type="match status" value="1"/>
</dbReference>
<feature type="coiled-coil region" evidence="1">
    <location>
        <begin position="288"/>
        <end position="343"/>
    </location>
</feature>
<dbReference type="EMBL" id="JAFJYH010000014">
    <property type="protein sequence ID" value="KAG4425001.1"/>
    <property type="molecule type" value="Genomic_DNA"/>
</dbReference>